<organism evidence="1 2">
    <name type="scientific">Stieleria magnilauensis</name>
    <dbReference type="NCBI Taxonomy" id="2527963"/>
    <lineage>
        <taxon>Bacteria</taxon>
        <taxon>Pseudomonadati</taxon>
        <taxon>Planctomycetota</taxon>
        <taxon>Planctomycetia</taxon>
        <taxon>Pirellulales</taxon>
        <taxon>Pirellulaceae</taxon>
        <taxon>Stieleria</taxon>
    </lineage>
</organism>
<sequence>MLDAHTLARNAIIQSCDRIPAIGFNQRPTKHVST</sequence>
<gene>
    <name evidence="1" type="ORF">TBK1r_68200</name>
</gene>
<accession>A0ABX5Y0J2</accession>
<protein>
    <submittedName>
        <fullName evidence="1">Uncharacterized protein</fullName>
    </submittedName>
</protein>
<keyword evidence="2" id="KW-1185">Reference proteome</keyword>
<evidence type="ECO:0000313" key="1">
    <source>
        <dbReference type="EMBL" id="QDV87788.1"/>
    </source>
</evidence>
<proteinExistence type="predicted"/>
<name>A0ABX5Y0J2_9BACT</name>
<dbReference type="EMBL" id="CP036432">
    <property type="protein sequence ID" value="QDV87788.1"/>
    <property type="molecule type" value="Genomic_DNA"/>
</dbReference>
<dbReference type="Proteomes" id="UP000318081">
    <property type="component" value="Chromosome"/>
</dbReference>
<reference evidence="1 2" key="1">
    <citation type="submission" date="2019-02" db="EMBL/GenBank/DDBJ databases">
        <title>Deep-cultivation of Planctomycetes and their phenomic and genomic characterization uncovers novel biology.</title>
        <authorList>
            <person name="Wiegand S."/>
            <person name="Jogler M."/>
            <person name="Boedeker C."/>
            <person name="Pinto D."/>
            <person name="Vollmers J."/>
            <person name="Rivas-Marin E."/>
            <person name="Kohn T."/>
            <person name="Peeters S.H."/>
            <person name="Heuer A."/>
            <person name="Rast P."/>
            <person name="Oberbeckmann S."/>
            <person name="Bunk B."/>
            <person name="Jeske O."/>
            <person name="Meyerdierks A."/>
            <person name="Storesund J.E."/>
            <person name="Kallscheuer N."/>
            <person name="Luecker S."/>
            <person name="Lage O.M."/>
            <person name="Pohl T."/>
            <person name="Merkel B.J."/>
            <person name="Hornburger P."/>
            <person name="Mueller R.-W."/>
            <person name="Bruemmer F."/>
            <person name="Labrenz M."/>
            <person name="Spormann A.M."/>
            <person name="Op den Camp H."/>
            <person name="Overmann J."/>
            <person name="Amann R."/>
            <person name="Jetten M.S.M."/>
            <person name="Mascher T."/>
            <person name="Medema M.H."/>
            <person name="Devos D.P."/>
            <person name="Kaster A.-K."/>
            <person name="Ovreas L."/>
            <person name="Rohde M."/>
            <person name="Galperin M.Y."/>
            <person name="Jogler C."/>
        </authorList>
    </citation>
    <scope>NUCLEOTIDE SEQUENCE [LARGE SCALE GENOMIC DNA]</scope>
    <source>
        <strain evidence="1 2">TBK1r</strain>
    </source>
</reference>
<evidence type="ECO:0000313" key="2">
    <source>
        <dbReference type="Proteomes" id="UP000318081"/>
    </source>
</evidence>